<comment type="caution">
    <text evidence="1">The sequence shown here is derived from an EMBL/GenBank/DDBJ whole genome shotgun (WGS) entry which is preliminary data.</text>
</comment>
<accession>A0ABT2LZ84</accession>
<keyword evidence="2" id="KW-1185">Reference proteome</keyword>
<dbReference type="EMBL" id="JAOCZP010000014">
    <property type="protein sequence ID" value="MCT7378514.1"/>
    <property type="molecule type" value="Genomic_DNA"/>
</dbReference>
<gene>
    <name evidence="1" type="ORF">N5A92_26230</name>
</gene>
<organism evidence="1 2">
    <name type="scientific">Chelativorans salis</name>
    <dbReference type="NCBI Taxonomy" id="2978478"/>
    <lineage>
        <taxon>Bacteria</taxon>
        <taxon>Pseudomonadati</taxon>
        <taxon>Pseudomonadota</taxon>
        <taxon>Alphaproteobacteria</taxon>
        <taxon>Hyphomicrobiales</taxon>
        <taxon>Phyllobacteriaceae</taxon>
        <taxon>Chelativorans</taxon>
    </lineage>
</organism>
<proteinExistence type="predicted"/>
<evidence type="ECO:0000313" key="1">
    <source>
        <dbReference type="EMBL" id="MCT7378514.1"/>
    </source>
</evidence>
<sequence length="67" mass="7858">MNRLTVQIRLELQQLPSPERRRDRSLRARGALSSAALLVATGFDFRRSSKSIWQYDREREVFMCNSS</sequence>
<evidence type="ECO:0000313" key="2">
    <source>
        <dbReference type="Proteomes" id="UP001320831"/>
    </source>
</evidence>
<dbReference type="Proteomes" id="UP001320831">
    <property type="component" value="Unassembled WGS sequence"/>
</dbReference>
<reference evidence="1 2" key="1">
    <citation type="submission" date="2022-09" db="EMBL/GenBank/DDBJ databases">
        <title>Chelativorans salina sp. nov., a novel slightly halophilic bacterium isolated from a saline lake sediment enrichment.</title>
        <authorList>
            <person name="Gao L."/>
            <person name="Fang B.-Z."/>
            <person name="Li W.-J."/>
        </authorList>
    </citation>
    <scope>NUCLEOTIDE SEQUENCE [LARGE SCALE GENOMIC DNA]</scope>
    <source>
        <strain evidence="1 2">EGI FJ00035</strain>
    </source>
</reference>
<protein>
    <submittedName>
        <fullName evidence="1">Uncharacterized protein</fullName>
    </submittedName>
</protein>
<dbReference type="RefSeq" id="WP_260907495.1">
    <property type="nucleotide sequence ID" value="NZ_JAOCZP010000014.1"/>
</dbReference>
<name>A0ABT2LZ84_9HYPH</name>